<dbReference type="PATRIC" id="fig|59750.3.peg.974"/>
<dbReference type="Gene3D" id="1.10.10.2840">
    <property type="entry name" value="PucR C-terminal helix-turn-helix domain"/>
    <property type="match status" value="1"/>
</dbReference>
<feature type="domain" description="Putative sugar diacid recognition" evidence="2">
    <location>
        <begin position="4"/>
        <end position="133"/>
    </location>
</feature>
<accession>A0A132PKL6</accession>
<evidence type="ECO:0000313" key="5">
    <source>
        <dbReference type="EMBL" id="KWX22843.1"/>
    </source>
</evidence>
<evidence type="ECO:0000259" key="3">
    <source>
        <dbReference type="Pfam" id="PF13556"/>
    </source>
</evidence>
<comment type="similarity">
    <text evidence="1">Belongs to the CdaR family.</text>
</comment>
<sequence length="388" mass="42343">MLGQALAQQIANEITDVIGYNVMISDESGIVVGSGDTSRIGQFHEASVEVIRSRRTMTHSSADVQNLVGTLPGVTTPLVIDDVVVGTVGLSGPPEEVERFGLVVKRQTEILMQEAARIGSRVTRERAVTELLRDVCEWHHSRIPAAQLLRRARTLGHDLTLPRRMVLVASEDPDGSRYEVDSAQLMRHTEAVFNSTADLIAPLAGTVIAVATPDDPDGGERSVLERCEELVAVTRTQHLGTRVAIGSAACGVEELNVSARDAFDAMQLGSVVTGQQPIRHIEHFRLQQALSVVPIDSRTRLTESLLRPLLHDREWPTLRATLISWGDCAFNVTKAAAAMHVHRNTLIYRLDRVARLLGRSLDEAGLAVALYVTCMMDQLGRGPNATRP</sequence>
<dbReference type="InterPro" id="IPR008599">
    <property type="entry name" value="Diacid_rec"/>
</dbReference>
<dbReference type="InterPro" id="IPR009057">
    <property type="entry name" value="Homeodomain-like_sf"/>
</dbReference>
<name>A0A132PKL6_9MYCO</name>
<dbReference type="RefSeq" id="WP_067851439.1">
    <property type="nucleotide sequence ID" value="NZ_LGTW01000011.1"/>
</dbReference>
<reference evidence="5 6" key="1">
    <citation type="submission" date="2015-07" db="EMBL/GenBank/DDBJ databases">
        <title>A draft genome sequence of Mycobacterium wolinskyi.</title>
        <authorList>
            <person name="de Man T.J."/>
            <person name="Perry K.A."/>
            <person name="Coulliette A.D."/>
            <person name="Jensen B."/>
            <person name="Toney N.C."/>
            <person name="Limbago B.M."/>
            <person name="Noble-Wang J."/>
        </authorList>
    </citation>
    <scope>NUCLEOTIDE SEQUENCE [LARGE SCALE GENOMIC DNA]</scope>
    <source>
        <strain evidence="5 6">CDC_01</strain>
    </source>
</reference>
<dbReference type="EMBL" id="LGTW01000011">
    <property type="protein sequence ID" value="KWX22843.1"/>
    <property type="molecule type" value="Genomic_DNA"/>
</dbReference>
<dbReference type="Pfam" id="PF05651">
    <property type="entry name" value="Diacid_rec"/>
    <property type="match status" value="1"/>
</dbReference>
<dbReference type="InterPro" id="IPR051448">
    <property type="entry name" value="CdaR-like_regulators"/>
</dbReference>
<dbReference type="STRING" id="59750.AWC31_12155"/>
<feature type="domain" description="PucR C-terminal helix-turn-helix" evidence="3">
    <location>
        <begin position="318"/>
        <end position="374"/>
    </location>
</feature>
<dbReference type="PANTHER" id="PTHR33744">
    <property type="entry name" value="CARBOHYDRATE DIACID REGULATOR"/>
    <property type="match status" value="1"/>
</dbReference>
<dbReference type="InterPro" id="IPR025736">
    <property type="entry name" value="PucR_C-HTH_dom"/>
</dbReference>
<dbReference type="PANTHER" id="PTHR33744:SF15">
    <property type="entry name" value="CARBOHYDRATE DIACID REGULATOR"/>
    <property type="match status" value="1"/>
</dbReference>
<comment type="caution">
    <text evidence="5">The sequence shown here is derived from an EMBL/GenBank/DDBJ whole genome shotgun (WGS) entry which is preliminary data.</text>
</comment>
<dbReference type="AlphaFoldDB" id="A0A132PKL6"/>
<evidence type="ECO:0000313" key="6">
    <source>
        <dbReference type="Proteomes" id="UP000070612"/>
    </source>
</evidence>
<dbReference type="InterPro" id="IPR041522">
    <property type="entry name" value="CdaR_GGDEF"/>
</dbReference>
<dbReference type="Pfam" id="PF13556">
    <property type="entry name" value="HTH_30"/>
    <property type="match status" value="1"/>
</dbReference>
<evidence type="ECO:0000259" key="2">
    <source>
        <dbReference type="Pfam" id="PF05651"/>
    </source>
</evidence>
<organism evidence="5 6">
    <name type="scientific">Mycolicibacterium wolinskyi</name>
    <dbReference type="NCBI Taxonomy" id="59750"/>
    <lineage>
        <taxon>Bacteria</taxon>
        <taxon>Bacillati</taxon>
        <taxon>Actinomycetota</taxon>
        <taxon>Actinomycetes</taxon>
        <taxon>Mycobacteriales</taxon>
        <taxon>Mycobacteriaceae</taxon>
        <taxon>Mycolicibacterium</taxon>
    </lineage>
</organism>
<protein>
    <submittedName>
        <fullName evidence="5">Sugar diacid utilization regulator</fullName>
    </submittedName>
</protein>
<dbReference type="Proteomes" id="UP000070612">
    <property type="component" value="Unassembled WGS sequence"/>
</dbReference>
<feature type="domain" description="CdaR GGDEF-like" evidence="4">
    <location>
        <begin position="147"/>
        <end position="267"/>
    </location>
</feature>
<proteinExistence type="inferred from homology"/>
<evidence type="ECO:0000259" key="4">
    <source>
        <dbReference type="Pfam" id="PF17853"/>
    </source>
</evidence>
<gene>
    <name evidence="5" type="ORF">AFM11_18085</name>
</gene>
<dbReference type="SUPFAM" id="SSF46689">
    <property type="entry name" value="Homeodomain-like"/>
    <property type="match status" value="1"/>
</dbReference>
<dbReference type="Pfam" id="PF17853">
    <property type="entry name" value="GGDEF_2"/>
    <property type="match status" value="1"/>
</dbReference>
<keyword evidence="6" id="KW-1185">Reference proteome</keyword>
<dbReference type="InterPro" id="IPR042070">
    <property type="entry name" value="PucR_C-HTH_sf"/>
</dbReference>
<evidence type="ECO:0000256" key="1">
    <source>
        <dbReference type="ARBA" id="ARBA00006754"/>
    </source>
</evidence>